<reference evidence="1 2" key="1">
    <citation type="submission" date="2009-01" db="EMBL/GenBank/DDBJ databases">
        <authorList>
            <person name="Fulton L."/>
            <person name="Clifton S."/>
            <person name="Chinwalla A.T."/>
            <person name="Mitreva M."/>
            <person name="Sodergren E."/>
            <person name="Weinstock G."/>
            <person name="Clifton S."/>
            <person name="Dooling D.J."/>
            <person name="Fulton B."/>
            <person name="Minx P."/>
            <person name="Pepin K.H."/>
            <person name="Johnson M."/>
            <person name="Bhonagiri V."/>
            <person name="Nash W.E."/>
            <person name="Mardis E.R."/>
            <person name="Wilson R.K."/>
        </authorList>
    </citation>
    <scope>NUCLEOTIDE SEQUENCE [LARGE SCALE GENOMIC DNA]</scope>
    <source>
        <strain evidence="1 2">ATCC 23834</strain>
    </source>
</reference>
<evidence type="ECO:0000313" key="2">
    <source>
        <dbReference type="Proteomes" id="UP000005837"/>
    </source>
</evidence>
<dbReference type="AlphaFoldDB" id="C0DT42"/>
<comment type="caution">
    <text evidence="1">The sequence shown here is derived from an EMBL/GenBank/DDBJ whole genome shotgun (WGS) entry which is preliminary data.</text>
</comment>
<dbReference type="HOGENOM" id="CLU_3288837_0_0_4"/>
<sequence length="40" mass="4457">MSFNEVKTGISAFRHPYPASKKGYLNFQVAFCLFGQTVGD</sequence>
<dbReference type="EMBL" id="ACEA01000012">
    <property type="protein sequence ID" value="EEG24747.1"/>
    <property type="molecule type" value="Genomic_DNA"/>
</dbReference>
<protein>
    <submittedName>
        <fullName evidence="1">Uncharacterized protein</fullName>
    </submittedName>
</protein>
<accession>C0DT42</accession>
<organism evidence="1 2">
    <name type="scientific">Eikenella corrodens ATCC 23834</name>
    <dbReference type="NCBI Taxonomy" id="546274"/>
    <lineage>
        <taxon>Bacteria</taxon>
        <taxon>Pseudomonadati</taxon>
        <taxon>Pseudomonadota</taxon>
        <taxon>Betaproteobacteria</taxon>
        <taxon>Neisseriales</taxon>
        <taxon>Neisseriaceae</taxon>
        <taxon>Eikenella</taxon>
    </lineage>
</organism>
<gene>
    <name evidence="1" type="ORF">EIKCOROL_00519</name>
</gene>
<name>C0DT42_EIKCO</name>
<proteinExistence type="predicted"/>
<dbReference type="Proteomes" id="UP000005837">
    <property type="component" value="Unassembled WGS sequence"/>
</dbReference>
<evidence type="ECO:0000313" key="1">
    <source>
        <dbReference type="EMBL" id="EEG24747.1"/>
    </source>
</evidence>